<organism evidence="11 12">
    <name type="scientific">Staphylococcus aureus</name>
    <dbReference type="NCBI Taxonomy" id="1280"/>
    <lineage>
        <taxon>Bacteria</taxon>
        <taxon>Bacillati</taxon>
        <taxon>Bacillota</taxon>
        <taxon>Bacilli</taxon>
        <taxon>Bacillales</taxon>
        <taxon>Staphylococcaceae</taxon>
        <taxon>Staphylococcus</taxon>
    </lineage>
</organism>
<dbReference type="GO" id="GO:0016491">
    <property type="term" value="F:oxidoreductase activity"/>
    <property type="evidence" value="ECO:0007669"/>
    <property type="project" value="UniProtKB-KW"/>
</dbReference>
<comment type="subcellular location">
    <subcellularLocation>
        <location evidence="3">Cell envelope</location>
    </subcellularLocation>
</comment>
<sequence length="47" mass="5557">MVQQRRNEASVGYPKRWEDQEHYKGGWVLNRKGKLELKSGSRISKLL</sequence>
<comment type="cofactor">
    <cofactor evidence="1">
        <name>[3Fe-4S] cluster</name>
        <dbReference type="ChEBI" id="CHEBI:21137"/>
    </cofactor>
</comment>
<dbReference type="PANTHER" id="PTHR43518">
    <property type="entry name" value="NITRATE REDUCTASE BETA SUBUNIT"/>
    <property type="match status" value="1"/>
</dbReference>
<dbReference type="Proteomes" id="UP000255091">
    <property type="component" value="Unassembled WGS sequence"/>
</dbReference>
<protein>
    <submittedName>
        <fullName evidence="11">Respiratory nitrate reductase beta chain</fullName>
        <ecNumber evidence="11">1.7.99.4</ecNumber>
    </submittedName>
</protein>
<keyword evidence="11" id="KW-0560">Oxidoreductase</keyword>
<keyword evidence="4" id="KW-0813">Transport</keyword>
<reference evidence="11 12" key="1">
    <citation type="submission" date="2018-06" db="EMBL/GenBank/DDBJ databases">
        <authorList>
            <consortium name="Pathogen Informatics"/>
            <person name="Doyle S."/>
        </authorList>
    </citation>
    <scope>NUCLEOTIDE SEQUENCE [LARGE SCALE GENOMIC DNA]</scope>
    <source>
        <strain evidence="11 12">NCTC6133</strain>
    </source>
</reference>
<evidence type="ECO:0000256" key="10">
    <source>
        <dbReference type="ARBA" id="ARBA00023014"/>
    </source>
</evidence>
<evidence type="ECO:0000256" key="1">
    <source>
        <dbReference type="ARBA" id="ARBA00001927"/>
    </source>
</evidence>
<dbReference type="EMBL" id="UHAP01000001">
    <property type="protein sequence ID" value="SUK60143.1"/>
    <property type="molecule type" value="Genomic_DNA"/>
</dbReference>
<gene>
    <name evidence="11" type="primary">narH_3</name>
    <name evidence="11" type="ORF">NCTC6133_03218</name>
</gene>
<dbReference type="GO" id="GO:0046872">
    <property type="term" value="F:metal ion binding"/>
    <property type="evidence" value="ECO:0007669"/>
    <property type="project" value="UniProtKB-KW"/>
</dbReference>
<evidence type="ECO:0000256" key="5">
    <source>
        <dbReference type="ARBA" id="ARBA00022485"/>
    </source>
</evidence>
<comment type="cofactor">
    <cofactor evidence="2">
        <name>[4Fe-4S] cluster</name>
        <dbReference type="ChEBI" id="CHEBI:49883"/>
    </cofactor>
</comment>
<dbReference type="GO" id="GO:0009061">
    <property type="term" value="P:anaerobic respiration"/>
    <property type="evidence" value="ECO:0007669"/>
    <property type="project" value="TreeGrafter"/>
</dbReference>
<keyword evidence="8" id="KW-0249">Electron transport</keyword>
<evidence type="ECO:0000313" key="11">
    <source>
        <dbReference type="EMBL" id="SUK60143.1"/>
    </source>
</evidence>
<evidence type="ECO:0000256" key="6">
    <source>
        <dbReference type="ARBA" id="ARBA00022723"/>
    </source>
</evidence>
<dbReference type="GO" id="GO:0016020">
    <property type="term" value="C:membrane"/>
    <property type="evidence" value="ECO:0007669"/>
    <property type="project" value="TreeGrafter"/>
</dbReference>
<evidence type="ECO:0000256" key="4">
    <source>
        <dbReference type="ARBA" id="ARBA00022448"/>
    </source>
</evidence>
<keyword evidence="5" id="KW-0004">4Fe-4S</keyword>
<evidence type="ECO:0000256" key="2">
    <source>
        <dbReference type="ARBA" id="ARBA00001966"/>
    </source>
</evidence>
<keyword evidence="7" id="KW-0677">Repeat</keyword>
<dbReference type="GO" id="GO:0051539">
    <property type="term" value="F:4 iron, 4 sulfur cluster binding"/>
    <property type="evidence" value="ECO:0007669"/>
    <property type="project" value="UniProtKB-KW"/>
</dbReference>
<dbReference type="AlphaFoldDB" id="A0A380DWN2"/>
<evidence type="ECO:0000256" key="7">
    <source>
        <dbReference type="ARBA" id="ARBA00022737"/>
    </source>
</evidence>
<keyword evidence="9" id="KW-0408">Iron</keyword>
<name>A0A380DWN2_STAAU</name>
<keyword evidence="6" id="KW-0479">Metal-binding</keyword>
<evidence type="ECO:0000313" key="12">
    <source>
        <dbReference type="Proteomes" id="UP000255091"/>
    </source>
</evidence>
<dbReference type="GO" id="GO:0030313">
    <property type="term" value="C:cell envelope"/>
    <property type="evidence" value="ECO:0007669"/>
    <property type="project" value="UniProtKB-SubCell"/>
</dbReference>
<evidence type="ECO:0000256" key="9">
    <source>
        <dbReference type="ARBA" id="ARBA00023004"/>
    </source>
</evidence>
<dbReference type="PANTHER" id="PTHR43518:SF1">
    <property type="entry name" value="RESPIRATORY NITRATE REDUCTASE 1 BETA CHAIN"/>
    <property type="match status" value="1"/>
</dbReference>
<proteinExistence type="predicted"/>
<dbReference type="EC" id="1.7.99.4" evidence="11"/>
<evidence type="ECO:0000256" key="8">
    <source>
        <dbReference type="ARBA" id="ARBA00022982"/>
    </source>
</evidence>
<evidence type="ECO:0000256" key="3">
    <source>
        <dbReference type="ARBA" id="ARBA00004196"/>
    </source>
</evidence>
<keyword evidence="10" id="KW-0411">Iron-sulfur</keyword>
<dbReference type="GO" id="GO:0009055">
    <property type="term" value="F:electron transfer activity"/>
    <property type="evidence" value="ECO:0007669"/>
    <property type="project" value="TreeGrafter"/>
</dbReference>
<accession>A0A380DWN2</accession>